<keyword evidence="9 13" id="KW-0175">Coiled coil</keyword>
<evidence type="ECO:0000256" key="2">
    <source>
        <dbReference type="ARBA" id="ARBA00004574"/>
    </source>
</evidence>
<dbReference type="GO" id="GO:0005634">
    <property type="term" value="C:nucleus"/>
    <property type="evidence" value="ECO:0007669"/>
    <property type="project" value="UniProtKB-SubCell"/>
</dbReference>
<evidence type="ECO:0000256" key="7">
    <source>
        <dbReference type="ARBA" id="ARBA00022840"/>
    </source>
</evidence>
<feature type="coiled-coil region" evidence="13">
    <location>
        <begin position="583"/>
        <end position="672"/>
    </location>
</feature>
<dbReference type="InterPro" id="IPR027417">
    <property type="entry name" value="P-loop_NTPase"/>
</dbReference>
<evidence type="ECO:0000256" key="12">
    <source>
        <dbReference type="ARBA" id="ARBA00063886"/>
    </source>
</evidence>
<organism evidence="16 17">
    <name type="scientific">Cyprinus carpio carpio</name>
    <dbReference type="NCBI Taxonomy" id="630221"/>
    <lineage>
        <taxon>Eukaryota</taxon>
        <taxon>Metazoa</taxon>
        <taxon>Chordata</taxon>
        <taxon>Craniata</taxon>
        <taxon>Vertebrata</taxon>
        <taxon>Euteleostomi</taxon>
        <taxon>Actinopterygii</taxon>
        <taxon>Neopterygii</taxon>
        <taxon>Teleostei</taxon>
        <taxon>Ostariophysi</taxon>
        <taxon>Cypriniformes</taxon>
        <taxon>Cyprinidae</taxon>
        <taxon>Cyprininae</taxon>
        <taxon>Cyprinus</taxon>
    </lineage>
</organism>
<keyword evidence="10" id="KW-0539">Nucleus</keyword>
<dbReference type="SUPFAM" id="SSF52540">
    <property type="entry name" value="P-loop containing nucleoside triphosphate hydrolases"/>
    <property type="match status" value="1"/>
</dbReference>
<dbReference type="FunFam" id="3.40.50.300:FF:000793">
    <property type="entry name" value="Structural maintenance of chromosomes protein 5"/>
    <property type="match status" value="1"/>
</dbReference>
<evidence type="ECO:0000259" key="15">
    <source>
        <dbReference type="Pfam" id="PF02463"/>
    </source>
</evidence>
<evidence type="ECO:0000256" key="4">
    <source>
        <dbReference type="ARBA" id="ARBA00018687"/>
    </source>
</evidence>
<keyword evidence="7" id="KW-0067">ATP-binding</keyword>
<comment type="similarity">
    <text evidence="3">Belongs to the SMC family. SMC5 subfamily.</text>
</comment>
<dbReference type="FunFam" id="3.40.50.300:FF:001301">
    <property type="entry name" value="Structural maintenance of chromosomes 5"/>
    <property type="match status" value="1"/>
</dbReference>
<protein>
    <recommendedName>
        <fullName evidence="4">Structural maintenance of chromosomes protein 5</fullName>
    </recommendedName>
</protein>
<reference evidence="16" key="1">
    <citation type="submission" date="2025-08" db="UniProtKB">
        <authorList>
            <consortium name="Ensembl"/>
        </authorList>
    </citation>
    <scope>IDENTIFICATION</scope>
</reference>
<dbReference type="AlphaFoldDB" id="A0A8C1ENA1"/>
<evidence type="ECO:0000313" key="17">
    <source>
        <dbReference type="Proteomes" id="UP001108240"/>
    </source>
</evidence>
<keyword evidence="17" id="KW-1185">Reference proteome</keyword>
<dbReference type="GO" id="GO:0005524">
    <property type="term" value="F:ATP binding"/>
    <property type="evidence" value="ECO:0007669"/>
    <property type="project" value="UniProtKB-KW"/>
</dbReference>
<dbReference type="Pfam" id="PF02463">
    <property type="entry name" value="SMC_N"/>
    <property type="match status" value="1"/>
</dbReference>
<feature type="region of interest" description="Disordered" evidence="14">
    <location>
        <begin position="1"/>
        <end position="33"/>
    </location>
</feature>
<dbReference type="GeneTree" id="ENSGT00550000074816"/>
<evidence type="ECO:0000256" key="9">
    <source>
        <dbReference type="ARBA" id="ARBA00023054"/>
    </source>
</evidence>
<comment type="function">
    <text evidence="11">Core component of the SMC5-SMC6 complex, a complex involved in repair of DNA double-strand breaks by homologous recombination. The complex may promote sister chromatid homologous recombination by recruiting the SMC1-SMC3 cohesin complex to double-strand breaks. The complex is required for telomere maintenance via recombination and mediates sumoylation of shelterin complex (telosome) components. Required for sister chromatid cohesion during prometaphase and mitotic progression; the function seems to be independent of SMC6.</text>
</comment>
<dbReference type="InterPro" id="IPR003395">
    <property type="entry name" value="RecF/RecN/SMC_N"/>
</dbReference>
<comment type="subunit">
    <text evidence="12">Forms a heterodimer with smc6. Component of the SMC5-SMC6 complex which consists at least of smc5, smc6, nsmce2, nsmce1 and nsmce4a.</text>
</comment>
<evidence type="ECO:0000256" key="5">
    <source>
        <dbReference type="ARBA" id="ARBA00022454"/>
    </source>
</evidence>
<keyword evidence="6" id="KW-0547">Nucleotide-binding</keyword>
<evidence type="ECO:0000256" key="6">
    <source>
        <dbReference type="ARBA" id="ARBA00022741"/>
    </source>
</evidence>
<accession>A0A8C1ENA1</accession>
<evidence type="ECO:0000256" key="3">
    <source>
        <dbReference type="ARBA" id="ARBA00010171"/>
    </source>
</evidence>
<evidence type="ECO:0000256" key="10">
    <source>
        <dbReference type="ARBA" id="ARBA00023242"/>
    </source>
</evidence>
<feature type="coiled-coil region" evidence="13">
    <location>
        <begin position="813"/>
        <end position="854"/>
    </location>
</feature>
<evidence type="ECO:0000256" key="13">
    <source>
        <dbReference type="SAM" id="Coils"/>
    </source>
</evidence>
<feature type="compositionally biased region" description="Polar residues" evidence="14">
    <location>
        <begin position="13"/>
        <end position="32"/>
    </location>
</feature>
<keyword evidence="8" id="KW-0779">Telomere</keyword>
<proteinExistence type="inferred from homology"/>
<dbReference type="PANTHER" id="PTHR45916">
    <property type="entry name" value="STRUCTURAL MAINTENANCE OF CHROMOSOMES PROTEIN 5"/>
    <property type="match status" value="1"/>
</dbReference>
<dbReference type="GO" id="GO:0000724">
    <property type="term" value="P:double-strand break repair via homologous recombination"/>
    <property type="evidence" value="ECO:0007669"/>
    <property type="project" value="TreeGrafter"/>
</dbReference>
<evidence type="ECO:0000256" key="8">
    <source>
        <dbReference type="ARBA" id="ARBA00022895"/>
    </source>
</evidence>
<feature type="coiled-coil region" evidence="13">
    <location>
        <begin position="385"/>
        <end position="419"/>
    </location>
</feature>
<dbReference type="Gene3D" id="3.40.50.300">
    <property type="entry name" value="P-loop containing nucleotide triphosphate hydrolases"/>
    <property type="match status" value="2"/>
</dbReference>
<evidence type="ECO:0000313" key="16">
    <source>
        <dbReference type="Ensembl" id="ENSCCRP00000079844.2"/>
    </source>
</evidence>
<dbReference type="Proteomes" id="UP001108240">
    <property type="component" value="Unplaced"/>
</dbReference>
<dbReference type="GO" id="GO:0003697">
    <property type="term" value="F:single-stranded DNA binding"/>
    <property type="evidence" value="ECO:0007669"/>
    <property type="project" value="TreeGrafter"/>
</dbReference>
<feature type="domain" description="RecF/RecN/SMC N-terminal" evidence="15">
    <location>
        <begin position="42"/>
        <end position="981"/>
    </location>
</feature>
<name>A0A8C1ENA1_CYPCA</name>
<feature type="coiled-coil region" evidence="13">
    <location>
        <begin position="264"/>
        <end position="291"/>
    </location>
</feature>
<evidence type="ECO:0000256" key="11">
    <source>
        <dbReference type="ARBA" id="ARBA00054513"/>
    </source>
</evidence>
<keyword evidence="5" id="KW-0158">Chromosome</keyword>
<dbReference type="Ensembl" id="ENSCCRT00000086625.2">
    <property type="protein sequence ID" value="ENSCCRP00000079844.2"/>
    <property type="gene ID" value="ENSCCRG00000039596.2"/>
</dbReference>
<evidence type="ECO:0000256" key="14">
    <source>
        <dbReference type="SAM" id="MobiDB-lite"/>
    </source>
</evidence>
<dbReference type="GO" id="GO:0000781">
    <property type="term" value="C:chromosome, telomeric region"/>
    <property type="evidence" value="ECO:0007669"/>
    <property type="project" value="UniProtKB-SubCell"/>
</dbReference>
<evidence type="ECO:0000256" key="1">
    <source>
        <dbReference type="ARBA" id="ARBA00004123"/>
    </source>
</evidence>
<comment type="subcellular location">
    <subcellularLocation>
        <location evidence="2">Chromosome</location>
        <location evidence="2">Telomere</location>
    </subcellularLocation>
    <subcellularLocation>
        <location evidence="1">Nucleus</location>
    </subcellularLocation>
</comment>
<dbReference type="PANTHER" id="PTHR45916:SF1">
    <property type="entry name" value="STRUCTURAL MAINTENANCE OF CHROMOSOMES PROTEIN 5"/>
    <property type="match status" value="1"/>
</dbReference>
<reference evidence="16" key="2">
    <citation type="submission" date="2025-09" db="UniProtKB">
        <authorList>
            <consortium name="Ensembl"/>
        </authorList>
    </citation>
    <scope>IDENTIFICATION</scope>
</reference>
<dbReference type="GO" id="GO:0030915">
    <property type="term" value="C:Smc5-Smc6 complex"/>
    <property type="evidence" value="ECO:0007669"/>
    <property type="project" value="TreeGrafter"/>
</dbReference>
<sequence length="1025" mass="119197">MDLPQKRKRISYELTNSQTSSREAAPSSSTNGQAGGFVEGSILRITMRNFLTYDHSEVFPGPKLNMIVGANGTGKSSIVCAICLGLAGKTAVLGRGDKVGLYVKRGCSKGSVEIELYRASGNLIITREIQVENNQSTWMLNKKHTSQKAVEEAVKELHIQVGNLCQFLPQEKVGEFAKMSKIELLEATEKSVGPPEMYEFHCELKTFRSKERDLENVCKEKANFLEKARQRNERNKLDVERYYMKKRHLDRIQMLEKKKPWVEYETARKELEGVKKEREEMKKKLKSLKEAQEPLLRKIRSVESQLQPIEQQMKELVSIHHKPDSQESILYFLYYIKIMPLQDLSLKQTEEADRQKRIGHTQLMIKDLQKELQNMGSMEDVTPQIEAVNAELRKIQEEKAKLEGEMSDLRRDKDENRQRSLDDMMKVKEDKLRTRFRDTYTALKWLRDNRDRFEGNVYEPMMLVVRDTQRLRVNTVIAPEESCSRRPPSRPLETLKPYGFFSYLRELFDAPEEVMSYLCYQYKVNDVPVGTEKTKSMIEMVIRELQMRMIYTAEEKYTVKKSNYSSNVVSSNSALRPSQFLTMTVDADERRQLEEQLRAAQRQVQSIDQRMAAIREQQAKLDRRDNELRANKKKLSELKGKKRQLEQKISTKQDSLRQMEQNEINLQAIEEETNAKIAAVNNKKVAIMEEYLGHMQVCLCSPKLSMEKVYLALQSAGLSAEKTKLETDCRDSSAELKRVVYTKLDQVKNNLLTTCKTLMRRASEICNMTPGETAVPEELHQVSSAFSQLPDTLDEIDAMLNEEKTRAECFTGLSDVVEEYNRREREIQNMEKELDDKTNALTTYRQNIAEAKERWLNPLKQLVDQINERFSDFFRSMQCAGEVDLHSENEEEYDKYGIRIRVKFRSSTQLHELTPHHQSGGERSVSTMLYLMSLQELNRCPFRVVDEINQGMDPVNERRVFDIVVRTACGVNTSQYFFITPKLLQNLKYAEQMTILCVHNGPYMLPPHKWSEKAFIRRAKRRQIP</sequence>